<keyword evidence="3" id="KW-1185">Reference proteome</keyword>
<feature type="region of interest" description="Disordered" evidence="1">
    <location>
        <begin position="84"/>
        <end position="103"/>
    </location>
</feature>
<dbReference type="Proteomes" id="UP001314169">
    <property type="component" value="Chromosome 7"/>
</dbReference>
<evidence type="ECO:0000313" key="3">
    <source>
        <dbReference type="Proteomes" id="UP001314169"/>
    </source>
</evidence>
<reference evidence="2" key="1">
    <citation type="submission" date="2023-12" db="EMBL/GenBank/DDBJ databases">
        <authorList>
            <person name="Brown T."/>
        </authorList>
    </citation>
    <scope>NUCLEOTIDE SEQUENCE</scope>
</reference>
<accession>A0ABP0AHR0</accession>
<gene>
    <name evidence="2" type="ORF">MPIPNATIZW_LOCUS16323</name>
</gene>
<name>A0ABP0AHR0_PIPNA</name>
<sequence length="103" mass="11220">MQKAWVGMAPGTLYVCDTSLPKYPSPCTIFSDHLVKCLSQSSNSTQISYSLSQFPECFSTAFIKIHHWIFICFSYLLSVTPVSSVKSGPISTLSSASSTVPDT</sequence>
<protein>
    <submittedName>
        <fullName evidence="2">Uncharacterized protein</fullName>
    </submittedName>
</protein>
<evidence type="ECO:0000313" key="2">
    <source>
        <dbReference type="EMBL" id="CAK6448017.1"/>
    </source>
</evidence>
<proteinExistence type="predicted"/>
<dbReference type="EMBL" id="OY882864">
    <property type="protein sequence ID" value="CAK6448017.1"/>
    <property type="molecule type" value="Genomic_DNA"/>
</dbReference>
<evidence type="ECO:0000256" key="1">
    <source>
        <dbReference type="SAM" id="MobiDB-lite"/>
    </source>
</evidence>
<organism evidence="2 3">
    <name type="scientific">Pipistrellus nathusii</name>
    <name type="common">Nathusius' pipistrelle</name>
    <dbReference type="NCBI Taxonomy" id="59473"/>
    <lineage>
        <taxon>Eukaryota</taxon>
        <taxon>Metazoa</taxon>
        <taxon>Chordata</taxon>
        <taxon>Craniata</taxon>
        <taxon>Vertebrata</taxon>
        <taxon>Euteleostomi</taxon>
        <taxon>Mammalia</taxon>
        <taxon>Eutheria</taxon>
        <taxon>Laurasiatheria</taxon>
        <taxon>Chiroptera</taxon>
        <taxon>Yangochiroptera</taxon>
        <taxon>Vespertilionidae</taxon>
        <taxon>Pipistrellus</taxon>
    </lineage>
</organism>